<keyword evidence="7" id="KW-1015">Disulfide bond</keyword>
<dbReference type="GO" id="GO:0006950">
    <property type="term" value="P:response to stress"/>
    <property type="evidence" value="ECO:0007669"/>
    <property type="project" value="UniProtKB-ARBA"/>
</dbReference>
<evidence type="ECO:0000256" key="4">
    <source>
        <dbReference type="ARBA" id="ARBA00022525"/>
    </source>
</evidence>
<dbReference type="PANTHER" id="PTHR10612:SF34">
    <property type="entry name" value="APOLIPOPROTEIN D"/>
    <property type="match status" value="1"/>
</dbReference>
<comment type="subcellular location">
    <subcellularLocation>
        <location evidence="1">Secreted</location>
    </subcellularLocation>
</comment>
<proteinExistence type="predicted"/>
<evidence type="ECO:0000256" key="2">
    <source>
        <dbReference type="ARBA" id="ARBA00019890"/>
    </source>
</evidence>
<evidence type="ECO:0000256" key="1">
    <source>
        <dbReference type="ARBA" id="ARBA00004613"/>
    </source>
</evidence>
<keyword evidence="12" id="KW-1185">Reference proteome</keyword>
<dbReference type="EMBL" id="JBEHCU010006700">
    <property type="protein sequence ID" value="KAL1396444.1"/>
    <property type="molecule type" value="Genomic_DNA"/>
</dbReference>
<feature type="signal peptide" evidence="9">
    <location>
        <begin position="1"/>
        <end position="26"/>
    </location>
</feature>
<evidence type="ECO:0000256" key="3">
    <source>
        <dbReference type="ARBA" id="ARBA00022448"/>
    </source>
</evidence>
<organism evidence="11 12">
    <name type="scientific">Culex pipiens pipiens</name>
    <name type="common">Northern house mosquito</name>
    <dbReference type="NCBI Taxonomy" id="38569"/>
    <lineage>
        <taxon>Eukaryota</taxon>
        <taxon>Metazoa</taxon>
        <taxon>Ecdysozoa</taxon>
        <taxon>Arthropoda</taxon>
        <taxon>Hexapoda</taxon>
        <taxon>Insecta</taxon>
        <taxon>Pterygota</taxon>
        <taxon>Neoptera</taxon>
        <taxon>Endopterygota</taxon>
        <taxon>Diptera</taxon>
        <taxon>Nematocera</taxon>
        <taxon>Culicoidea</taxon>
        <taxon>Culicidae</taxon>
        <taxon>Culicinae</taxon>
        <taxon>Culicini</taxon>
        <taxon>Culex</taxon>
        <taxon>Culex</taxon>
    </lineage>
</organism>
<dbReference type="FunFam" id="2.40.128.20:FF:000003">
    <property type="entry name" value="Apolipoprotein D"/>
    <property type="match status" value="1"/>
</dbReference>
<dbReference type="CDD" id="cd19437">
    <property type="entry name" value="lipocalin_apoD-like"/>
    <property type="match status" value="1"/>
</dbReference>
<evidence type="ECO:0000256" key="5">
    <source>
        <dbReference type="ARBA" id="ARBA00022729"/>
    </source>
</evidence>
<name>A0ABD1D9V3_CULPP</name>
<protein>
    <recommendedName>
        <fullName evidence="2">Apolipoprotein D</fullName>
    </recommendedName>
</protein>
<dbReference type="Pfam" id="PF08212">
    <property type="entry name" value="Lipocalin_2"/>
    <property type="match status" value="2"/>
</dbReference>
<dbReference type="InterPro" id="IPR000566">
    <property type="entry name" value="Lipocln_cytosolic_FA-bd_dom"/>
</dbReference>
<keyword evidence="5 9" id="KW-0732">Signal</keyword>
<feature type="domain" description="Lipocalin/cytosolic fatty-acid binding" evidence="10">
    <location>
        <begin position="46"/>
        <end position="157"/>
    </location>
</feature>
<dbReference type="InterPro" id="IPR003057">
    <property type="entry name" value="Invtbrt_color"/>
</dbReference>
<reference evidence="11 12" key="1">
    <citation type="submission" date="2024-05" db="EMBL/GenBank/DDBJ databases">
        <title>Culex pipiens pipiens assembly and annotation.</title>
        <authorList>
            <person name="Alout H."/>
            <person name="Durand T."/>
        </authorList>
    </citation>
    <scope>NUCLEOTIDE SEQUENCE [LARGE SCALE GENOMIC DNA]</scope>
    <source>
        <strain evidence="11">HA-2024</strain>
        <tissue evidence="11">Whole body</tissue>
    </source>
</reference>
<evidence type="ECO:0000313" key="11">
    <source>
        <dbReference type="EMBL" id="KAL1396444.1"/>
    </source>
</evidence>
<dbReference type="InterPro" id="IPR012674">
    <property type="entry name" value="Calycin"/>
</dbReference>
<evidence type="ECO:0000256" key="8">
    <source>
        <dbReference type="ARBA" id="ARBA00023180"/>
    </source>
</evidence>
<evidence type="ECO:0000313" key="12">
    <source>
        <dbReference type="Proteomes" id="UP001562425"/>
    </source>
</evidence>
<evidence type="ECO:0000256" key="6">
    <source>
        <dbReference type="ARBA" id="ARBA00023121"/>
    </source>
</evidence>
<evidence type="ECO:0000259" key="10">
    <source>
        <dbReference type="Pfam" id="PF08212"/>
    </source>
</evidence>
<comment type="caution">
    <text evidence="11">The sequence shown here is derived from an EMBL/GenBank/DDBJ whole genome shotgun (WGS) entry which is preliminary data.</text>
</comment>
<evidence type="ECO:0000256" key="7">
    <source>
        <dbReference type="ARBA" id="ARBA00023157"/>
    </source>
</evidence>
<accession>A0ABD1D9V3</accession>
<feature type="chain" id="PRO_5044813319" description="Apolipoprotein D" evidence="9">
    <location>
        <begin position="27"/>
        <end position="279"/>
    </location>
</feature>
<keyword evidence="6" id="KW-0446">Lipid-binding</keyword>
<dbReference type="GO" id="GO:0008289">
    <property type="term" value="F:lipid binding"/>
    <property type="evidence" value="ECO:0007669"/>
    <property type="project" value="UniProtKB-KW"/>
</dbReference>
<feature type="domain" description="Lipocalin/cytosolic fatty-acid binding" evidence="10">
    <location>
        <begin position="206"/>
        <end position="275"/>
    </location>
</feature>
<dbReference type="Gene3D" id="2.40.128.20">
    <property type="match status" value="2"/>
</dbReference>
<dbReference type="GO" id="GO:0005576">
    <property type="term" value="C:extracellular region"/>
    <property type="evidence" value="ECO:0007669"/>
    <property type="project" value="UniProtKB-SubCell"/>
</dbReference>
<keyword evidence="8" id="KW-0325">Glycoprotein</keyword>
<dbReference type="SUPFAM" id="SSF50814">
    <property type="entry name" value="Lipocalins"/>
    <property type="match status" value="2"/>
</dbReference>
<dbReference type="PRINTS" id="PR01273">
    <property type="entry name" value="INVTBRTCOLOR"/>
</dbReference>
<dbReference type="Proteomes" id="UP001562425">
    <property type="component" value="Unassembled WGS sequence"/>
</dbReference>
<sequence>MILLLEELHLTLVPLLLAAITQIANAQIVALGACPKVPQVADFNPQRYGGLWYEQEKYPFIFELGGKCVTAEYSLSADNTITVVNRQISTITGNEQKIFGSARRVGPSKLLVKFPMTFNIEAPYEVLDTDYSNYAVVYSCNNLGLVHTKVVWILTRDRFPSLDIMLKGQLTVPIILLASSLLSIEAQIASLGICPDVPKQHDFHPERFVGLWYEQERYPNVFELAAKCVTSEYSMNADTTFTITNKQINSLTGNESKYFGSARRTKISKYQVKFPFACE</sequence>
<keyword evidence="4" id="KW-0964">Secreted</keyword>
<keyword evidence="3" id="KW-0813">Transport</keyword>
<dbReference type="AlphaFoldDB" id="A0ABD1D9V3"/>
<evidence type="ECO:0000256" key="9">
    <source>
        <dbReference type="SAM" id="SignalP"/>
    </source>
</evidence>
<gene>
    <name evidence="11" type="ORF">pipiens_010508</name>
</gene>
<dbReference type="PANTHER" id="PTHR10612">
    <property type="entry name" value="APOLIPOPROTEIN D"/>
    <property type="match status" value="1"/>
</dbReference>